<dbReference type="GO" id="GO:0016798">
    <property type="term" value="F:hydrolase activity, acting on glycosyl bonds"/>
    <property type="evidence" value="ECO:0007669"/>
    <property type="project" value="UniProtKB-KW"/>
</dbReference>
<keyword evidence="2" id="KW-0326">Glycosidase</keyword>
<dbReference type="EMBL" id="CP014167">
    <property type="protein sequence ID" value="ANS74546.1"/>
    <property type="molecule type" value="Genomic_DNA"/>
</dbReference>
<proteinExistence type="predicted"/>
<gene>
    <name evidence="4" type="ORF">AWM70_08075</name>
</gene>
<feature type="domain" description="Glycosyl hydrolases family 39 N-terminal catalytic" evidence="3">
    <location>
        <begin position="5"/>
        <end position="136"/>
    </location>
</feature>
<accession>A0A1B1MZF3</accession>
<reference evidence="4 5" key="1">
    <citation type="submission" date="2016-01" db="EMBL/GenBank/DDBJ databases">
        <title>Complete Genome Sequence of Paenibacillus yonginensis DCY84, a novel Plant Growth-Promoting Bacteria with Elicitation of Induced Systemic Resistance.</title>
        <authorList>
            <person name="Kim Y.J."/>
            <person name="Yang D.C."/>
            <person name="Sukweenadhi J."/>
        </authorList>
    </citation>
    <scope>NUCLEOTIDE SEQUENCE [LARGE SCALE GENOMIC DNA]</scope>
    <source>
        <strain evidence="4 5">DCY84</strain>
    </source>
</reference>
<evidence type="ECO:0000256" key="1">
    <source>
        <dbReference type="ARBA" id="ARBA00022801"/>
    </source>
</evidence>
<dbReference type="Gene3D" id="2.60.40.1500">
    <property type="entry name" value="Glycosyl hydrolase domain, family 39"/>
    <property type="match status" value="1"/>
</dbReference>
<evidence type="ECO:0000259" key="3">
    <source>
        <dbReference type="Pfam" id="PF01229"/>
    </source>
</evidence>
<dbReference type="Proteomes" id="UP000092573">
    <property type="component" value="Chromosome"/>
</dbReference>
<evidence type="ECO:0000256" key="2">
    <source>
        <dbReference type="ARBA" id="ARBA00023295"/>
    </source>
</evidence>
<dbReference type="AlphaFoldDB" id="A0A1B1MZF3"/>
<dbReference type="InterPro" id="IPR049166">
    <property type="entry name" value="GH39_cat"/>
</dbReference>
<sequence>MTQFGIPKPAMLAYELLAKLGDNLIHQENGYVVTADNRGYQILAYNYCHFDDLYAIGDTSFISDTHRYNAFKDEKTIKLEIELKGIPSGHYRMITHTVNRAHGSSFDEWVKMGSPANVNHEDIQYLKAVSIPKRESHTLKIEEKWTYTSILEPHAISLVELLPVF</sequence>
<organism evidence="4 5">
    <name type="scientific">Paenibacillus yonginensis</name>
    <dbReference type="NCBI Taxonomy" id="1462996"/>
    <lineage>
        <taxon>Bacteria</taxon>
        <taxon>Bacillati</taxon>
        <taxon>Bacillota</taxon>
        <taxon>Bacilli</taxon>
        <taxon>Bacillales</taxon>
        <taxon>Paenibacillaceae</taxon>
        <taxon>Paenibacillus</taxon>
    </lineage>
</organism>
<name>A0A1B1MZF3_9BACL</name>
<evidence type="ECO:0000313" key="5">
    <source>
        <dbReference type="Proteomes" id="UP000092573"/>
    </source>
</evidence>
<dbReference type="KEGG" id="pyg:AWM70_08075"/>
<dbReference type="STRING" id="1462996.AWM70_08075"/>
<dbReference type="Pfam" id="PF01229">
    <property type="entry name" value="Glyco_hydro_39"/>
    <property type="match status" value="1"/>
</dbReference>
<protein>
    <recommendedName>
        <fullName evidence="3">Glycosyl hydrolases family 39 N-terminal catalytic domain-containing protein</fullName>
    </recommendedName>
</protein>
<dbReference type="SUPFAM" id="SSF51011">
    <property type="entry name" value="Glycosyl hydrolase domain"/>
    <property type="match status" value="1"/>
</dbReference>
<evidence type="ECO:0000313" key="4">
    <source>
        <dbReference type="EMBL" id="ANS74546.1"/>
    </source>
</evidence>
<keyword evidence="5" id="KW-1185">Reference proteome</keyword>
<keyword evidence="1" id="KW-0378">Hydrolase</keyword>